<name>A0ABQ2E1K2_9ACTN</name>
<gene>
    <name evidence="1" type="ORF">GCM10011583_18330</name>
</gene>
<dbReference type="RefSeq" id="WP_189106860.1">
    <property type="nucleotide sequence ID" value="NZ_BMMV01000005.1"/>
</dbReference>
<evidence type="ECO:0000313" key="2">
    <source>
        <dbReference type="Proteomes" id="UP000660265"/>
    </source>
</evidence>
<evidence type="ECO:0000313" key="1">
    <source>
        <dbReference type="EMBL" id="GGJ87045.1"/>
    </source>
</evidence>
<organism evidence="1 2">
    <name type="scientific">Streptomyces camponoticapitis</name>
    <dbReference type="NCBI Taxonomy" id="1616125"/>
    <lineage>
        <taxon>Bacteria</taxon>
        <taxon>Bacillati</taxon>
        <taxon>Actinomycetota</taxon>
        <taxon>Actinomycetes</taxon>
        <taxon>Kitasatosporales</taxon>
        <taxon>Streptomycetaceae</taxon>
        <taxon>Streptomyces</taxon>
    </lineage>
</organism>
<protein>
    <submittedName>
        <fullName evidence="1">Uncharacterized protein</fullName>
    </submittedName>
</protein>
<dbReference type="Proteomes" id="UP000660265">
    <property type="component" value="Unassembled WGS sequence"/>
</dbReference>
<comment type="caution">
    <text evidence="1">The sequence shown here is derived from an EMBL/GenBank/DDBJ whole genome shotgun (WGS) entry which is preliminary data.</text>
</comment>
<keyword evidence="2" id="KW-1185">Reference proteome</keyword>
<sequence length="214" mass="22992">MNLDEAPEPRCTICPAALHPDEIGRYACHRCTERVDRQLLELAGPRGLYAKLGTRLAPGSGGGGPAVSGSRNAPVPVRLDVLNLMTAGGPVLGPLETWVRDWEAQGRAELDEAGTLQQRVNHAVSTLRFNLEWAVTAHPAFDEFGREVSLIHRQASVHVAGERPPRAVPVTCPCGAVLRVTLDTPGARCYGCQTQYGHAEVLRLPVAERRAAAA</sequence>
<proteinExistence type="predicted"/>
<dbReference type="EMBL" id="BMMV01000005">
    <property type="protein sequence ID" value="GGJ87045.1"/>
    <property type="molecule type" value="Genomic_DNA"/>
</dbReference>
<accession>A0ABQ2E1K2</accession>
<reference evidence="2" key="1">
    <citation type="journal article" date="2019" name="Int. J. Syst. Evol. Microbiol.">
        <title>The Global Catalogue of Microorganisms (GCM) 10K type strain sequencing project: providing services to taxonomists for standard genome sequencing and annotation.</title>
        <authorList>
            <consortium name="The Broad Institute Genomics Platform"/>
            <consortium name="The Broad Institute Genome Sequencing Center for Infectious Disease"/>
            <person name="Wu L."/>
            <person name="Ma J."/>
        </authorList>
    </citation>
    <scope>NUCLEOTIDE SEQUENCE [LARGE SCALE GENOMIC DNA]</scope>
    <source>
        <strain evidence="2">CGMCC 4.7275</strain>
    </source>
</reference>